<gene>
    <name evidence="1" type="ORF">BDZ94DRAFT_1267872</name>
</gene>
<proteinExistence type="predicted"/>
<name>A0A9P5Y1E4_9AGAR</name>
<dbReference type="Proteomes" id="UP000807353">
    <property type="component" value="Unassembled WGS sequence"/>
</dbReference>
<organism evidence="1 2">
    <name type="scientific">Collybia nuda</name>
    <dbReference type="NCBI Taxonomy" id="64659"/>
    <lineage>
        <taxon>Eukaryota</taxon>
        <taxon>Fungi</taxon>
        <taxon>Dikarya</taxon>
        <taxon>Basidiomycota</taxon>
        <taxon>Agaricomycotina</taxon>
        <taxon>Agaricomycetes</taxon>
        <taxon>Agaricomycetidae</taxon>
        <taxon>Agaricales</taxon>
        <taxon>Tricholomatineae</taxon>
        <taxon>Clitocybaceae</taxon>
        <taxon>Collybia</taxon>
    </lineage>
</organism>
<sequence>MAFTLIWDRQNLWPTLAFLMFPHILLPNSTLQMFNYNLGQPHSIRNLQRKHGRVTVLDLGFTEIRSCRQLTNLASSTKRRTIWVKAALFFIPGQPHGGEYEDFIKNDFEALEEEFCRLTSLRAFFLF</sequence>
<dbReference type="EMBL" id="MU150313">
    <property type="protein sequence ID" value="KAF9459596.1"/>
    <property type="molecule type" value="Genomic_DNA"/>
</dbReference>
<comment type="caution">
    <text evidence="1">The sequence shown here is derived from an EMBL/GenBank/DDBJ whole genome shotgun (WGS) entry which is preliminary data.</text>
</comment>
<reference evidence="1" key="1">
    <citation type="submission" date="2020-11" db="EMBL/GenBank/DDBJ databases">
        <authorList>
            <consortium name="DOE Joint Genome Institute"/>
            <person name="Ahrendt S."/>
            <person name="Riley R."/>
            <person name="Andreopoulos W."/>
            <person name="Labutti K."/>
            <person name="Pangilinan J."/>
            <person name="Ruiz-Duenas F.J."/>
            <person name="Barrasa J.M."/>
            <person name="Sanchez-Garcia M."/>
            <person name="Camarero S."/>
            <person name="Miyauchi S."/>
            <person name="Serrano A."/>
            <person name="Linde D."/>
            <person name="Babiker R."/>
            <person name="Drula E."/>
            <person name="Ayuso-Fernandez I."/>
            <person name="Pacheco R."/>
            <person name="Padilla G."/>
            <person name="Ferreira P."/>
            <person name="Barriuso J."/>
            <person name="Kellner H."/>
            <person name="Castanera R."/>
            <person name="Alfaro M."/>
            <person name="Ramirez L."/>
            <person name="Pisabarro A.G."/>
            <person name="Kuo A."/>
            <person name="Tritt A."/>
            <person name="Lipzen A."/>
            <person name="He G."/>
            <person name="Yan M."/>
            <person name="Ng V."/>
            <person name="Cullen D."/>
            <person name="Martin F."/>
            <person name="Rosso M.-N."/>
            <person name="Henrissat B."/>
            <person name="Hibbett D."/>
            <person name="Martinez A.T."/>
            <person name="Grigoriev I.V."/>
        </authorList>
    </citation>
    <scope>NUCLEOTIDE SEQUENCE</scope>
    <source>
        <strain evidence="1">CBS 247.69</strain>
    </source>
</reference>
<evidence type="ECO:0000313" key="1">
    <source>
        <dbReference type="EMBL" id="KAF9459596.1"/>
    </source>
</evidence>
<protein>
    <submittedName>
        <fullName evidence="1">Uncharacterized protein</fullName>
    </submittedName>
</protein>
<dbReference type="AlphaFoldDB" id="A0A9P5Y1E4"/>
<keyword evidence="2" id="KW-1185">Reference proteome</keyword>
<evidence type="ECO:0000313" key="2">
    <source>
        <dbReference type="Proteomes" id="UP000807353"/>
    </source>
</evidence>
<feature type="non-terminal residue" evidence="1">
    <location>
        <position position="127"/>
    </location>
</feature>
<accession>A0A9P5Y1E4</accession>